<dbReference type="OrthoDB" id="1895233at2759"/>
<evidence type="ECO:0000313" key="2">
    <source>
        <dbReference type="Proteomes" id="UP000230069"/>
    </source>
</evidence>
<proteinExistence type="predicted"/>
<dbReference type="PANTHER" id="PTHR37720:SF2">
    <property type="entry name" value="OS10G0481400 PROTEIN"/>
    <property type="match status" value="1"/>
</dbReference>
<feature type="non-terminal residue" evidence="1">
    <location>
        <position position="1"/>
    </location>
</feature>
<dbReference type="EMBL" id="KZ305036">
    <property type="protein sequence ID" value="PIA43586.1"/>
    <property type="molecule type" value="Genomic_DNA"/>
</dbReference>
<sequence length="110" mass="12442">GYFPQFPPTYRKKEGRKGAAMISVLAQERVLGFALGSILMSGVILEERKNIYRLISTSSNHSHHHPQSSQFQRFEPIFGKKTRSEFSHLWNKAVDQTLGPVIAALSSRGW</sequence>
<accession>A0A2G5DJC1</accession>
<evidence type="ECO:0000313" key="1">
    <source>
        <dbReference type="EMBL" id="PIA43586.1"/>
    </source>
</evidence>
<gene>
    <name evidence="1" type="ORF">AQUCO_01900171v1</name>
</gene>
<reference evidence="1 2" key="1">
    <citation type="submission" date="2017-09" db="EMBL/GenBank/DDBJ databases">
        <title>WGS assembly of Aquilegia coerulea Goldsmith.</title>
        <authorList>
            <person name="Hodges S."/>
            <person name="Kramer E."/>
            <person name="Nordborg M."/>
            <person name="Tomkins J."/>
            <person name="Borevitz J."/>
            <person name="Derieg N."/>
            <person name="Yan J."/>
            <person name="Mihaltcheva S."/>
            <person name="Hayes R.D."/>
            <person name="Rokhsar D."/>
        </authorList>
    </citation>
    <scope>NUCLEOTIDE SEQUENCE [LARGE SCALE GENOMIC DNA]</scope>
    <source>
        <strain evidence="2">cv. Goldsmith</strain>
    </source>
</reference>
<dbReference type="AlphaFoldDB" id="A0A2G5DJC1"/>
<organism evidence="1 2">
    <name type="scientific">Aquilegia coerulea</name>
    <name type="common">Rocky mountain columbine</name>
    <dbReference type="NCBI Taxonomy" id="218851"/>
    <lineage>
        <taxon>Eukaryota</taxon>
        <taxon>Viridiplantae</taxon>
        <taxon>Streptophyta</taxon>
        <taxon>Embryophyta</taxon>
        <taxon>Tracheophyta</taxon>
        <taxon>Spermatophyta</taxon>
        <taxon>Magnoliopsida</taxon>
        <taxon>Ranunculales</taxon>
        <taxon>Ranunculaceae</taxon>
        <taxon>Thalictroideae</taxon>
        <taxon>Aquilegia</taxon>
    </lineage>
</organism>
<dbReference type="Proteomes" id="UP000230069">
    <property type="component" value="Unassembled WGS sequence"/>
</dbReference>
<protein>
    <submittedName>
        <fullName evidence="1">Uncharacterized protein</fullName>
    </submittedName>
</protein>
<keyword evidence="2" id="KW-1185">Reference proteome</keyword>
<name>A0A2G5DJC1_AQUCA</name>
<dbReference type="PANTHER" id="PTHR37720">
    <property type="entry name" value="OS10G0481400 PROTEIN"/>
    <property type="match status" value="1"/>
</dbReference>